<comment type="caution">
    <text evidence="2">The sequence shown here is derived from an EMBL/GenBank/DDBJ whole genome shotgun (WGS) entry which is preliminary data.</text>
</comment>
<feature type="compositionally biased region" description="Polar residues" evidence="1">
    <location>
        <begin position="146"/>
        <end position="156"/>
    </location>
</feature>
<proteinExistence type="predicted"/>
<name>A0AA39TI00_9AGAR</name>
<feature type="compositionally biased region" description="Basic and acidic residues" evidence="1">
    <location>
        <begin position="54"/>
        <end position="65"/>
    </location>
</feature>
<gene>
    <name evidence="2" type="ORF">EDD18DRAFT_1109984</name>
</gene>
<feature type="compositionally biased region" description="Basic and acidic residues" evidence="1">
    <location>
        <begin position="112"/>
        <end position="122"/>
    </location>
</feature>
<dbReference type="EMBL" id="JAUEPU010000036">
    <property type="protein sequence ID" value="KAK0489851.1"/>
    <property type="molecule type" value="Genomic_DNA"/>
</dbReference>
<reference evidence="2" key="1">
    <citation type="submission" date="2023-06" db="EMBL/GenBank/DDBJ databases">
        <authorList>
            <consortium name="Lawrence Berkeley National Laboratory"/>
            <person name="Ahrendt S."/>
            <person name="Sahu N."/>
            <person name="Indic B."/>
            <person name="Wong-Bajracharya J."/>
            <person name="Merenyi Z."/>
            <person name="Ke H.-M."/>
            <person name="Monk M."/>
            <person name="Kocsube S."/>
            <person name="Drula E."/>
            <person name="Lipzen A."/>
            <person name="Balint B."/>
            <person name="Henrissat B."/>
            <person name="Andreopoulos B."/>
            <person name="Martin F.M."/>
            <person name="Harder C.B."/>
            <person name="Rigling D."/>
            <person name="Ford K.L."/>
            <person name="Foster G.D."/>
            <person name="Pangilinan J."/>
            <person name="Papanicolaou A."/>
            <person name="Barry K."/>
            <person name="LaButti K."/>
            <person name="Viragh M."/>
            <person name="Koriabine M."/>
            <person name="Yan M."/>
            <person name="Riley R."/>
            <person name="Champramary S."/>
            <person name="Plett K.L."/>
            <person name="Tsai I.J."/>
            <person name="Slot J."/>
            <person name="Sipos G."/>
            <person name="Plett J."/>
            <person name="Nagy L.G."/>
            <person name="Grigoriev I.V."/>
        </authorList>
    </citation>
    <scope>NUCLEOTIDE SEQUENCE</scope>
    <source>
        <strain evidence="2">HWK02</strain>
    </source>
</reference>
<feature type="region of interest" description="Disordered" evidence="1">
    <location>
        <begin position="214"/>
        <end position="245"/>
    </location>
</feature>
<feature type="compositionally biased region" description="Polar residues" evidence="1">
    <location>
        <begin position="97"/>
        <end position="111"/>
    </location>
</feature>
<dbReference type="AlphaFoldDB" id="A0AA39TI00"/>
<feature type="region of interest" description="Disordered" evidence="1">
    <location>
        <begin position="26"/>
        <end position="169"/>
    </location>
</feature>
<evidence type="ECO:0000313" key="3">
    <source>
        <dbReference type="Proteomes" id="UP001175228"/>
    </source>
</evidence>
<protein>
    <submittedName>
        <fullName evidence="2">Uncharacterized protein</fullName>
    </submittedName>
</protein>
<dbReference type="Proteomes" id="UP001175228">
    <property type="component" value="Unassembled WGS sequence"/>
</dbReference>
<feature type="compositionally biased region" description="Polar residues" evidence="1">
    <location>
        <begin position="35"/>
        <end position="49"/>
    </location>
</feature>
<organism evidence="2 3">
    <name type="scientific">Armillaria luteobubalina</name>
    <dbReference type="NCBI Taxonomy" id="153913"/>
    <lineage>
        <taxon>Eukaryota</taxon>
        <taxon>Fungi</taxon>
        <taxon>Dikarya</taxon>
        <taxon>Basidiomycota</taxon>
        <taxon>Agaricomycotina</taxon>
        <taxon>Agaricomycetes</taxon>
        <taxon>Agaricomycetidae</taxon>
        <taxon>Agaricales</taxon>
        <taxon>Marasmiineae</taxon>
        <taxon>Physalacriaceae</taxon>
        <taxon>Armillaria</taxon>
    </lineage>
</organism>
<accession>A0AA39TI00</accession>
<evidence type="ECO:0000256" key="1">
    <source>
        <dbReference type="SAM" id="MobiDB-lite"/>
    </source>
</evidence>
<sequence length="414" mass="45369">MSTPNETIMHITRTMSKPMDVHISLSDETKHQKSNKLQQPVGHTSTGGNNPMVAKEKDGTKRKQQETPAGVKAKTIGPGAKSKERREPESPLPPTMGGNNQQPAMNPTTPDTKNEDVSREHGGPAAVKEVTALKERLAIGNPDAHNGSTSSKPNLSSEERAGEGLFGRNYDPNIEAHAVLTELEETQTLVPNREQDETEDDVLNDITAVEAHLKDDSHAEIAEMPHLQKRKSETETEASPYVPGPNQFATSGSVSAYESDHADDDFKGDYDTVEIITQTDPRDTFEGGTAPQGTATAAPSPLFALMLLRMGPEPFPKPPSQNTSSFVRMFAPAASVSHTSQDCQDKHQIVIHAWPESVYRPHMIAPHHVFLNYCLAQVDILYNKQQLGDILVIIWGVKYCHLTLSSKYKLDTTS</sequence>
<feature type="compositionally biased region" description="Basic and acidic residues" evidence="1">
    <location>
        <begin position="214"/>
        <end position="223"/>
    </location>
</feature>
<evidence type="ECO:0000313" key="2">
    <source>
        <dbReference type="EMBL" id="KAK0489851.1"/>
    </source>
</evidence>
<keyword evidence="3" id="KW-1185">Reference proteome</keyword>